<evidence type="ECO:0000313" key="8">
    <source>
        <dbReference type="Proteomes" id="UP000734854"/>
    </source>
</evidence>
<name>A0A8J5HMU8_ZINOF</name>
<organism evidence="7 8">
    <name type="scientific">Zingiber officinale</name>
    <name type="common">Ginger</name>
    <name type="synonym">Amomum zingiber</name>
    <dbReference type="NCBI Taxonomy" id="94328"/>
    <lineage>
        <taxon>Eukaryota</taxon>
        <taxon>Viridiplantae</taxon>
        <taxon>Streptophyta</taxon>
        <taxon>Embryophyta</taxon>
        <taxon>Tracheophyta</taxon>
        <taxon>Spermatophyta</taxon>
        <taxon>Magnoliopsida</taxon>
        <taxon>Liliopsida</taxon>
        <taxon>Zingiberales</taxon>
        <taxon>Zingiberaceae</taxon>
        <taxon>Zingiber</taxon>
    </lineage>
</organism>
<dbReference type="GO" id="GO:0003700">
    <property type="term" value="F:DNA-binding transcription factor activity"/>
    <property type="evidence" value="ECO:0007669"/>
    <property type="project" value="InterPro"/>
</dbReference>
<keyword evidence="4" id="KW-0804">Transcription</keyword>
<keyword evidence="2" id="KW-0805">Transcription regulation</keyword>
<evidence type="ECO:0000313" key="7">
    <source>
        <dbReference type="EMBL" id="KAG6528899.1"/>
    </source>
</evidence>
<dbReference type="Proteomes" id="UP000734854">
    <property type="component" value="Unassembled WGS sequence"/>
</dbReference>
<dbReference type="EMBL" id="JACMSC010000003">
    <property type="protein sequence ID" value="KAG6528899.1"/>
    <property type="molecule type" value="Genomic_DNA"/>
</dbReference>
<keyword evidence="5" id="KW-0539">Nucleus</keyword>
<evidence type="ECO:0000256" key="4">
    <source>
        <dbReference type="ARBA" id="ARBA00023163"/>
    </source>
</evidence>
<dbReference type="PANTHER" id="PTHR31072">
    <property type="entry name" value="TRANSCRIPTION FACTOR TCP4-RELATED"/>
    <property type="match status" value="1"/>
</dbReference>
<dbReference type="GO" id="GO:0005634">
    <property type="term" value="C:nucleus"/>
    <property type="evidence" value="ECO:0007669"/>
    <property type="project" value="UniProtKB-SubCell"/>
</dbReference>
<dbReference type="InterPro" id="IPR017887">
    <property type="entry name" value="TF_TCP_subgr"/>
</dbReference>
<proteinExistence type="predicted"/>
<accession>A0A8J5HMU8</accession>
<dbReference type="Pfam" id="PF03634">
    <property type="entry name" value="TCP"/>
    <property type="match status" value="1"/>
</dbReference>
<keyword evidence="3" id="KW-0238">DNA-binding</keyword>
<evidence type="ECO:0000256" key="2">
    <source>
        <dbReference type="ARBA" id="ARBA00023015"/>
    </source>
</evidence>
<reference evidence="7 8" key="1">
    <citation type="submission" date="2020-08" db="EMBL/GenBank/DDBJ databases">
        <title>Plant Genome Project.</title>
        <authorList>
            <person name="Zhang R.-G."/>
        </authorList>
    </citation>
    <scope>NUCLEOTIDE SEQUENCE [LARGE SCALE GENOMIC DNA]</scope>
    <source>
        <tissue evidence="7">Rhizome</tissue>
    </source>
</reference>
<protein>
    <recommendedName>
        <fullName evidence="6">TCP domain-containing protein</fullName>
    </recommendedName>
</protein>
<evidence type="ECO:0000256" key="5">
    <source>
        <dbReference type="ARBA" id="ARBA00023242"/>
    </source>
</evidence>
<dbReference type="AlphaFoldDB" id="A0A8J5HMU8"/>
<sequence>MTSTVNLEVYLAPKSGMTKRSCFLPWSSVSFYIRKGISLKRSLASSPDECTLMRDRRRRRITGLWLCRFMEEGNRRFNRKQCRWAPTGDALEVNSGRIVRSKERRDRHSKVLTAKGLCDRRLRLSAHTAIQFYDVQDHLGYDRPSKAVDWLIQNAKVAIDKLTALSGHGHDEETLTPDDVRMIWWNAMANSCNAGGEEFVYNMALPSLPAALHLVNREPLQSSS</sequence>
<evidence type="ECO:0000259" key="6">
    <source>
        <dbReference type="PROSITE" id="PS51369"/>
    </source>
</evidence>
<dbReference type="PROSITE" id="PS51369">
    <property type="entry name" value="TCP"/>
    <property type="match status" value="1"/>
</dbReference>
<dbReference type="InterPro" id="IPR005333">
    <property type="entry name" value="Transcription_factor_TCP"/>
</dbReference>
<gene>
    <name evidence="7" type="ORF">ZIOFF_011091</name>
</gene>
<comment type="caution">
    <text evidence="7">The sequence shown here is derived from an EMBL/GenBank/DDBJ whole genome shotgun (WGS) entry which is preliminary data.</text>
</comment>
<comment type="subcellular location">
    <subcellularLocation>
        <location evidence="1">Nucleus</location>
    </subcellularLocation>
</comment>
<evidence type="ECO:0000256" key="3">
    <source>
        <dbReference type="ARBA" id="ARBA00023125"/>
    </source>
</evidence>
<dbReference type="PANTHER" id="PTHR31072:SF93">
    <property type="entry name" value="TRANSCRIPTION FACTOR TCP24"/>
    <property type="match status" value="1"/>
</dbReference>
<feature type="domain" description="TCP" evidence="6">
    <location>
        <begin position="104"/>
        <end position="162"/>
    </location>
</feature>
<dbReference type="GO" id="GO:0043565">
    <property type="term" value="F:sequence-specific DNA binding"/>
    <property type="evidence" value="ECO:0007669"/>
    <property type="project" value="TreeGrafter"/>
</dbReference>
<evidence type="ECO:0000256" key="1">
    <source>
        <dbReference type="ARBA" id="ARBA00004123"/>
    </source>
</evidence>
<keyword evidence="8" id="KW-1185">Reference proteome</keyword>